<accession>A0ABP9RFX4</accession>
<dbReference type="PANTHER" id="PTHR11695">
    <property type="entry name" value="ALCOHOL DEHYDROGENASE RELATED"/>
    <property type="match status" value="1"/>
</dbReference>
<gene>
    <name evidence="3" type="ORF">GCM10023321_85450</name>
</gene>
<dbReference type="EMBL" id="BAABJP010000068">
    <property type="protein sequence ID" value="GAA5176614.1"/>
    <property type="molecule type" value="Genomic_DNA"/>
</dbReference>
<dbReference type="InterPro" id="IPR013154">
    <property type="entry name" value="ADH-like_N"/>
</dbReference>
<evidence type="ECO:0000313" key="3">
    <source>
        <dbReference type="EMBL" id="GAA5176614.1"/>
    </source>
</evidence>
<evidence type="ECO:0000256" key="1">
    <source>
        <dbReference type="ARBA" id="ARBA00023002"/>
    </source>
</evidence>
<dbReference type="CDD" id="cd05289">
    <property type="entry name" value="MDR_like_2"/>
    <property type="match status" value="1"/>
</dbReference>
<proteinExistence type="predicted"/>
<dbReference type="Gene3D" id="3.40.50.720">
    <property type="entry name" value="NAD(P)-binding Rossmann-like Domain"/>
    <property type="match status" value="1"/>
</dbReference>
<dbReference type="InterPro" id="IPR036291">
    <property type="entry name" value="NAD(P)-bd_dom_sf"/>
</dbReference>
<name>A0ABP9RFX4_9PSEU</name>
<keyword evidence="1" id="KW-0560">Oxidoreductase</keyword>
<dbReference type="Gene3D" id="3.90.180.10">
    <property type="entry name" value="Medium-chain alcohol dehydrogenases, catalytic domain"/>
    <property type="match status" value="1"/>
</dbReference>
<dbReference type="PROSITE" id="PS01162">
    <property type="entry name" value="QOR_ZETA_CRYSTAL"/>
    <property type="match status" value="1"/>
</dbReference>
<feature type="domain" description="Enoyl reductase (ER)" evidence="2">
    <location>
        <begin position="20"/>
        <end position="320"/>
    </location>
</feature>
<dbReference type="Pfam" id="PF08240">
    <property type="entry name" value="ADH_N"/>
    <property type="match status" value="1"/>
</dbReference>
<dbReference type="Pfam" id="PF13602">
    <property type="entry name" value="ADH_zinc_N_2"/>
    <property type="match status" value="1"/>
</dbReference>
<sequence length="324" mass="34548">MLEATERGARMRAVVQREAGGPEVLRLAEIDRPDPGATEILVRVHAAGVNPHDCKTRARGYSSYNDDRPPFVLGFDVAGVVAAVGSGVTLFRPGDEVFGMPRFPRHAGGYAEYVTGPARHFAAKPESLDHPRAAALPLAGLTAWQALVDTAHLRDGQRVLIHAAAGGVGHLAVQIAKARGAHVIGTARAAKHEFLARLGADELIDYTTDDFERRVHDVDVVLDTLGGDVAHRSMKVLRPGGTLVTIIPPDQGGTADLLRDTGHRTHWMLVEPDRAGLTELAALVEEGRLRVHVDAVFPLAEAEAAHRQVEGGRTTGKVVLAVSG</sequence>
<dbReference type="SUPFAM" id="SSF51735">
    <property type="entry name" value="NAD(P)-binding Rossmann-fold domains"/>
    <property type="match status" value="1"/>
</dbReference>
<protein>
    <submittedName>
        <fullName evidence="3">NADP-dependent oxidoreductase</fullName>
    </submittedName>
</protein>
<keyword evidence="4" id="KW-1185">Reference proteome</keyword>
<reference evidence="4" key="1">
    <citation type="journal article" date="2019" name="Int. J. Syst. Evol. Microbiol.">
        <title>The Global Catalogue of Microorganisms (GCM) 10K type strain sequencing project: providing services to taxonomists for standard genome sequencing and annotation.</title>
        <authorList>
            <consortium name="The Broad Institute Genomics Platform"/>
            <consortium name="The Broad Institute Genome Sequencing Center for Infectious Disease"/>
            <person name="Wu L."/>
            <person name="Ma J."/>
        </authorList>
    </citation>
    <scope>NUCLEOTIDE SEQUENCE [LARGE SCALE GENOMIC DNA]</scope>
    <source>
        <strain evidence="4">JCM 18303</strain>
    </source>
</reference>
<dbReference type="SMART" id="SM00829">
    <property type="entry name" value="PKS_ER"/>
    <property type="match status" value="1"/>
</dbReference>
<dbReference type="InterPro" id="IPR050700">
    <property type="entry name" value="YIM1/Zinc_Alcohol_DH_Fams"/>
</dbReference>
<evidence type="ECO:0000259" key="2">
    <source>
        <dbReference type="SMART" id="SM00829"/>
    </source>
</evidence>
<dbReference type="InterPro" id="IPR011032">
    <property type="entry name" value="GroES-like_sf"/>
</dbReference>
<organism evidence="3 4">
    <name type="scientific">Pseudonocardia eucalypti</name>
    <dbReference type="NCBI Taxonomy" id="648755"/>
    <lineage>
        <taxon>Bacteria</taxon>
        <taxon>Bacillati</taxon>
        <taxon>Actinomycetota</taxon>
        <taxon>Actinomycetes</taxon>
        <taxon>Pseudonocardiales</taxon>
        <taxon>Pseudonocardiaceae</taxon>
        <taxon>Pseudonocardia</taxon>
    </lineage>
</organism>
<comment type="caution">
    <text evidence="3">The sequence shown here is derived from an EMBL/GenBank/DDBJ whole genome shotgun (WGS) entry which is preliminary data.</text>
</comment>
<dbReference type="Proteomes" id="UP001428817">
    <property type="component" value="Unassembled WGS sequence"/>
</dbReference>
<dbReference type="PANTHER" id="PTHR11695:SF294">
    <property type="entry name" value="RETICULON-4-INTERACTING PROTEIN 1, MITOCHONDRIAL"/>
    <property type="match status" value="1"/>
</dbReference>
<dbReference type="InterPro" id="IPR020843">
    <property type="entry name" value="ER"/>
</dbReference>
<dbReference type="InterPro" id="IPR002364">
    <property type="entry name" value="Quin_OxRdtase/zeta-crystal_CS"/>
</dbReference>
<dbReference type="SUPFAM" id="SSF50129">
    <property type="entry name" value="GroES-like"/>
    <property type="match status" value="1"/>
</dbReference>
<evidence type="ECO:0000313" key="4">
    <source>
        <dbReference type="Proteomes" id="UP001428817"/>
    </source>
</evidence>